<dbReference type="Proteomes" id="UP000781958">
    <property type="component" value="Unassembled WGS sequence"/>
</dbReference>
<dbReference type="PROSITE" id="PS50893">
    <property type="entry name" value="ABC_TRANSPORTER_2"/>
    <property type="match status" value="1"/>
</dbReference>
<evidence type="ECO:0000259" key="4">
    <source>
        <dbReference type="PROSITE" id="PS50893"/>
    </source>
</evidence>
<dbReference type="InterPro" id="IPR017871">
    <property type="entry name" value="ABC_transporter-like_CS"/>
</dbReference>
<organism evidence="5 6">
    <name type="scientific">Azospirillum rugosum</name>
    <dbReference type="NCBI Taxonomy" id="416170"/>
    <lineage>
        <taxon>Bacteria</taxon>
        <taxon>Pseudomonadati</taxon>
        <taxon>Pseudomonadota</taxon>
        <taxon>Alphaproteobacteria</taxon>
        <taxon>Rhodospirillales</taxon>
        <taxon>Azospirillaceae</taxon>
        <taxon>Azospirillum</taxon>
    </lineage>
</organism>
<name>A0ABS4STC9_9PROT</name>
<keyword evidence="2" id="KW-0547">Nucleotide-binding</keyword>
<feature type="domain" description="ABC transporter" evidence="4">
    <location>
        <begin position="20"/>
        <end position="263"/>
    </location>
</feature>
<protein>
    <submittedName>
        <fullName evidence="5">Phospholipid/cholesterol/gamma-HCH transport system ATP-binding protein</fullName>
    </submittedName>
</protein>
<evidence type="ECO:0000256" key="3">
    <source>
        <dbReference type="ARBA" id="ARBA00022840"/>
    </source>
</evidence>
<dbReference type="InterPro" id="IPR003439">
    <property type="entry name" value="ABC_transporter-like_ATP-bd"/>
</dbReference>
<dbReference type="InterPro" id="IPR003593">
    <property type="entry name" value="AAA+_ATPase"/>
</dbReference>
<dbReference type="SUPFAM" id="SSF52540">
    <property type="entry name" value="P-loop containing nucleoside triphosphate hydrolases"/>
    <property type="match status" value="1"/>
</dbReference>
<sequence length="273" mass="29581">MEPAPPRNGQNGQAAPPPRIAVRNLDMAFGGFVVQRDVSFTVRRGEIFVIMGDSGCGKSTMLKHMIGLIRPARGDVLYDGESFWGGSAGGDGTDHRMAISRRFGVLFQSGALWSSMTLAENVALPMTLYTDLDAREVAEMVALKLALVGLRGFEEYYPSEISGGMRKRAGLARAMALDPDILFLDEPSAGLDPLSSRRLDDLILELRDNLGSTVVIVTHELASIFAIADDAVFLDAESRTAIAHGNPRDLIDHAESPKVREFLHRGEMAATPV</sequence>
<accession>A0ABS4STC9</accession>
<evidence type="ECO:0000313" key="6">
    <source>
        <dbReference type="Proteomes" id="UP000781958"/>
    </source>
</evidence>
<comment type="caution">
    <text evidence="5">The sequence shown here is derived from an EMBL/GenBank/DDBJ whole genome shotgun (WGS) entry which is preliminary data.</text>
</comment>
<proteinExistence type="predicted"/>
<dbReference type="GO" id="GO:0005524">
    <property type="term" value="F:ATP binding"/>
    <property type="evidence" value="ECO:0007669"/>
    <property type="project" value="UniProtKB-KW"/>
</dbReference>
<evidence type="ECO:0000313" key="5">
    <source>
        <dbReference type="EMBL" id="MBP2295818.1"/>
    </source>
</evidence>
<dbReference type="PANTHER" id="PTHR43023">
    <property type="entry name" value="PROTEIN TRIGALACTOSYLDIACYLGLYCEROL 3, CHLOROPLASTIC"/>
    <property type="match status" value="1"/>
</dbReference>
<evidence type="ECO:0000256" key="1">
    <source>
        <dbReference type="ARBA" id="ARBA00022448"/>
    </source>
</evidence>
<dbReference type="PROSITE" id="PS00211">
    <property type="entry name" value="ABC_TRANSPORTER_1"/>
    <property type="match status" value="1"/>
</dbReference>
<keyword evidence="3 5" id="KW-0067">ATP-binding</keyword>
<keyword evidence="6" id="KW-1185">Reference proteome</keyword>
<dbReference type="InterPro" id="IPR027417">
    <property type="entry name" value="P-loop_NTPase"/>
</dbReference>
<dbReference type="Gene3D" id="3.40.50.300">
    <property type="entry name" value="P-loop containing nucleotide triphosphate hydrolases"/>
    <property type="match status" value="1"/>
</dbReference>
<keyword evidence="1" id="KW-0813">Transport</keyword>
<dbReference type="EMBL" id="JAGINP010000024">
    <property type="protein sequence ID" value="MBP2295818.1"/>
    <property type="molecule type" value="Genomic_DNA"/>
</dbReference>
<reference evidence="5 6" key="1">
    <citation type="submission" date="2021-03" db="EMBL/GenBank/DDBJ databases">
        <title>Genomic Encyclopedia of Type Strains, Phase III (KMG-III): the genomes of soil and plant-associated and newly described type strains.</title>
        <authorList>
            <person name="Whitman W."/>
        </authorList>
    </citation>
    <scope>NUCLEOTIDE SEQUENCE [LARGE SCALE GENOMIC DNA]</scope>
    <source>
        <strain evidence="5 6">IMMIB AFH-6</strain>
    </source>
</reference>
<gene>
    <name evidence="5" type="ORF">J2851_005631</name>
</gene>
<evidence type="ECO:0000256" key="2">
    <source>
        <dbReference type="ARBA" id="ARBA00022741"/>
    </source>
</evidence>
<dbReference type="Pfam" id="PF00005">
    <property type="entry name" value="ABC_tran"/>
    <property type="match status" value="1"/>
</dbReference>
<dbReference type="RefSeq" id="WP_209770437.1">
    <property type="nucleotide sequence ID" value="NZ_JAGINP010000024.1"/>
</dbReference>
<dbReference type="SMART" id="SM00382">
    <property type="entry name" value="AAA"/>
    <property type="match status" value="1"/>
</dbReference>
<dbReference type="PANTHER" id="PTHR43023:SF3">
    <property type="entry name" value="PROTEIN TRIGALACTOSYLDIACYLGLYCEROL 3, CHLOROPLASTIC"/>
    <property type="match status" value="1"/>
</dbReference>